<accession>A0A3A9ZUF2</accession>
<dbReference type="InterPro" id="IPR017945">
    <property type="entry name" value="DHBP_synth_RibB-like_a/b_dom"/>
</dbReference>
<comment type="caution">
    <text evidence="3">The sequence shown here is derived from an EMBL/GenBank/DDBJ whole genome shotgun (WGS) entry which is preliminary data.</text>
</comment>
<protein>
    <submittedName>
        <fullName evidence="3">Threonylcarbamoyl-AMP synthase</fullName>
    </submittedName>
</protein>
<dbReference type="Gene3D" id="3.90.870.10">
    <property type="entry name" value="DHBP synthase"/>
    <property type="match status" value="1"/>
</dbReference>
<dbReference type="NCBIfam" id="TIGR00057">
    <property type="entry name" value="L-threonylcarbamoyladenylate synthase"/>
    <property type="match status" value="1"/>
</dbReference>
<gene>
    <name evidence="3" type="ORF">D7223_05585</name>
</gene>
<dbReference type="PANTHER" id="PTHR42828:SF3">
    <property type="entry name" value="THREONYLCARBAMOYL-AMP SYNTHASE"/>
    <property type="match status" value="1"/>
</dbReference>
<proteinExistence type="predicted"/>
<dbReference type="InterPro" id="IPR006070">
    <property type="entry name" value="Sua5-like_dom"/>
</dbReference>
<dbReference type="GO" id="GO:0003725">
    <property type="term" value="F:double-stranded RNA binding"/>
    <property type="evidence" value="ECO:0007669"/>
    <property type="project" value="InterPro"/>
</dbReference>
<feature type="region of interest" description="Disordered" evidence="1">
    <location>
        <begin position="181"/>
        <end position="206"/>
    </location>
</feature>
<sequence length="206" mass="23088">MARYYDVHPDNPQPRAVRQIAELIRDGGLVAYPTDSCFAFGCRLGNRDGLDRIRDIRRLDERHHFTLVCRDFAQMGQFVHVNNAVFRLLKASTPGSYTFILPATPDVPRRMLHPRKRTVGVRVPRHTVVQALLAELGEPLVSSTLSLPGDEEPMTQGWEIKERLDHLLDAVVDAGDCGKEPTTVVDLSGPEPEILRRGAGDPSRFE</sequence>
<dbReference type="EMBL" id="RBAK01000001">
    <property type="protein sequence ID" value="RKN51176.1"/>
    <property type="molecule type" value="Genomic_DNA"/>
</dbReference>
<evidence type="ECO:0000313" key="3">
    <source>
        <dbReference type="EMBL" id="RKN51176.1"/>
    </source>
</evidence>
<evidence type="ECO:0000256" key="1">
    <source>
        <dbReference type="SAM" id="MobiDB-lite"/>
    </source>
</evidence>
<dbReference type="PANTHER" id="PTHR42828">
    <property type="entry name" value="DHBP SYNTHASE RIBB-LIKE ALPHA/BETA DOMAIN-CONTAINING PROTEIN"/>
    <property type="match status" value="1"/>
</dbReference>
<dbReference type="InterPro" id="IPR052532">
    <property type="entry name" value="SUA5_domain"/>
</dbReference>
<dbReference type="AlphaFoldDB" id="A0A3A9ZUF2"/>
<feature type="compositionally biased region" description="Basic and acidic residues" evidence="1">
    <location>
        <begin position="193"/>
        <end position="206"/>
    </location>
</feature>
<keyword evidence="4" id="KW-1185">Reference proteome</keyword>
<dbReference type="SUPFAM" id="SSF55821">
    <property type="entry name" value="YrdC/RibB"/>
    <property type="match status" value="1"/>
</dbReference>
<evidence type="ECO:0000259" key="2">
    <source>
        <dbReference type="PROSITE" id="PS51163"/>
    </source>
</evidence>
<organism evidence="3 4">
    <name type="scientific">Micromonospora endolithica</name>
    <dbReference type="NCBI Taxonomy" id="230091"/>
    <lineage>
        <taxon>Bacteria</taxon>
        <taxon>Bacillati</taxon>
        <taxon>Actinomycetota</taxon>
        <taxon>Actinomycetes</taxon>
        <taxon>Micromonosporales</taxon>
        <taxon>Micromonosporaceae</taxon>
        <taxon>Micromonospora</taxon>
    </lineage>
</organism>
<reference evidence="3 4" key="1">
    <citation type="journal article" date="2004" name="Syst. Appl. Microbiol.">
        <title>Cryptoendolithic actinomycetes from antarctic sandstone rock samples: Micromonospora endolithica sp. nov. and two isolates related to Micromonospora coerulea Jensen 1932.</title>
        <authorList>
            <person name="Hirsch P."/>
            <person name="Mevs U."/>
            <person name="Kroppenstedt R.M."/>
            <person name="Schumann P."/>
            <person name="Stackebrandt E."/>
        </authorList>
    </citation>
    <scope>NUCLEOTIDE SEQUENCE [LARGE SCALE GENOMIC DNA]</scope>
    <source>
        <strain evidence="3 4">JCM 12677</strain>
    </source>
</reference>
<feature type="domain" description="YrdC-like" evidence="2">
    <location>
        <begin position="14"/>
        <end position="200"/>
    </location>
</feature>
<name>A0A3A9ZUF2_9ACTN</name>
<dbReference type="Proteomes" id="UP000281726">
    <property type="component" value="Unassembled WGS sequence"/>
</dbReference>
<dbReference type="OrthoDB" id="9781656at2"/>
<dbReference type="RefSeq" id="WP_120725427.1">
    <property type="nucleotide sequence ID" value="NZ_RBAK01000001.1"/>
</dbReference>
<evidence type="ECO:0000313" key="4">
    <source>
        <dbReference type="Proteomes" id="UP000281726"/>
    </source>
</evidence>
<dbReference type="PROSITE" id="PS51163">
    <property type="entry name" value="YRDC"/>
    <property type="match status" value="1"/>
</dbReference>
<dbReference type="Pfam" id="PF01300">
    <property type="entry name" value="Sua5_yciO_yrdC"/>
    <property type="match status" value="1"/>
</dbReference>